<feature type="compositionally biased region" description="Basic and acidic residues" evidence="1">
    <location>
        <begin position="216"/>
        <end position="226"/>
    </location>
</feature>
<organism evidence="2 3">
    <name type="scientific">Favolaschia claudopus</name>
    <dbReference type="NCBI Taxonomy" id="2862362"/>
    <lineage>
        <taxon>Eukaryota</taxon>
        <taxon>Fungi</taxon>
        <taxon>Dikarya</taxon>
        <taxon>Basidiomycota</taxon>
        <taxon>Agaricomycotina</taxon>
        <taxon>Agaricomycetes</taxon>
        <taxon>Agaricomycetidae</taxon>
        <taxon>Agaricales</taxon>
        <taxon>Marasmiineae</taxon>
        <taxon>Mycenaceae</taxon>
        <taxon>Favolaschia</taxon>
    </lineage>
</organism>
<feature type="compositionally biased region" description="Low complexity" evidence="1">
    <location>
        <begin position="161"/>
        <end position="172"/>
    </location>
</feature>
<comment type="caution">
    <text evidence="2">The sequence shown here is derived from an EMBL/GenBank/DDBJ whole genome shotgun (WGS) entry which is preliminary data.</text>
</comment>
<reference evidence="2 3" key="1">
    <citation type="journal article" date="2024" name="J Genomics">
        <title>Draft genome sequencing and assembly of Favolaschia claudopus CIRM-BRFM 2984 isolated from oak limbs.</title>
        <authorList>
            <person name="Navarro D."/>
            <person name="Drula E."/>
            <person name="Chaduli D."/>
            <person name="Cazenave R."/>
            <person name="Ahrendt S."/>
            <person name="Wang J."/>
            <person name="Lipzen A."/>
            <person name="Daum C."/>
            <person name="Barry K."/>
            <person name="Grigoriev I.V."/>
            <person name="Favel A."/>
            <person name="Rosso M.N."/>
            <person name="Martin F."/>
        </authorList>
    </citation>
    <scope>NUCLEOTIDE SEQUENCE [LARGE SCALE GENOMIC DNA]</scope>
    <source>
        <strain evidence="2 3">CIRM-BRFM 2984</strain>
    </source>
</reference>
<dbReference type="AlphaFoldDB" id="A0AAW0BCB5"/>
<evidence type="ECO:0000256" key="1">
    <source>
        <dbReference type="SAM" id="MobiDB-lite"/>
    </source>
</evidence>
<feature type="region of interest" description="Disordered" evidence="1">
    <location>
        <begin position="151"/>
        <end position="172"/>
    </location>
</feature>
<accession>A0AAW0BCB5</accession>
<sequence length="236" mass="25326">MRLIEQLRPYQNLAPQTIASYFQKLYQATLNSEHTAALHARALSAQRLAAQDLAVVVRNADNALVDAAFVQMFEDPADAVHLRDAVDSFFDLEPEFFAQQAFLADNPTSSVIAPPAGSADDTRGTFFPALSKRNLPRPLFGEVGASLLPGTLSGPLERDPAPQFSPAPSASTSLYVPAPSSVSVLLNPPPPTKPSFGPAGVTRTSKKKRAPFVEGSSKDGQDGSERRRSKRKQASP</sequence>
<feature type="compositionally biased region" description="Basic residues" evidence="1">
    <location>
        <begin position="227"/>
        <end position="236"/>
    </location>
</feature>
<evidence type="ECO:0000313" key="3">
    <source>
        <dbReference type="Proteomes" id="UP001362999"/>
    </source>
</evidence>
<proteinExistence type="predicted"/>
<evidence type="ECO:0000313" key="2">
    <source>
        <dbReference type="EMBL" id="KAK7022973.1"/>
    </source>
</evidence>
<keyword evidence="3" id="KW-1185">Reference proteome</keyword>
<dbReference type="EMBL" id="JAWWNJ010000036">
    <property type="protein sequence ID" value="KAK7022973.1"/>
    <property type="molecule type" value="Genomic_DNA"/>
</dbReference>
<protein>
    <submittedName>
        <fullName evidence="2">Uncharacterized protein</fullName>
    </submittedName>
</protein>
<gene>
    <name evidence="2" type="ORF">R3P38DRAFT_3194875</name>
</gene>
<dbReference type="Proteomes" id="UP001362999">
    <property type="component" value="Unassembled WGS sequence"/>
</dbReference>
<feature type="region of interest" description="Disordered" evidence="1">
    <location>
        <begin position="185"/>
        <end position="236"/>
    </location>
</feature>
<name>A0AAW0BCB5_9AGAR</name>